<sequence>MAENASLDVLEAVDRCHDVAVEYIDQRFWLVAIFGSLISVVSVVENAFLFCVFITSRHHRNSHSLYLLLLAFFDVFMSVSFLMLMSVRVFFNYTESVYLKNLWMSYVVPMMAVSHIAMTTSSFLIVFATVERFAITKSSAYVYFLQSHRKWIALLGVFLGVLSKVTIAFELKVERDPKCLGAFNEFYLTVTSLVRDNRHYVFWRFWYRNLITILLPFFVLMAMNAQIVNELRKQAYDPLTSHFIDHQRQASHAKQRKARIRSATRTLVLIVVTYLLANVLNVIITIWEHIDADALIYQYTQFYIISVDAVSLLTIVACALRLPIYWGCQPLLRIEMEHFVRQLLKGHARKILDRRITVYDPSAMALRGNLALGRCPLFHRGVFQNEGQPPLTSRRHSLQVLHILVPLLLLLPFVAPTNLSEFHCGSSLWQKITAQITLGRMCPRHFDGANACCLEHDQCYNRLRGRPKCDVAFCECLEQKLVSSTECLLLGNWMCHLADAFGGHYYDQQSAP</sequence>
<evidence type="ECO:0000259" key="6">
    <source>
        <dbReference type="PROSITE" id="PS50262"/>
    </source>
</evidence>
<organism evidence="7 8">
    <name type="scientific">Steinernema hermaphroditum</name>
    <dbReference type="NCBI Taxonomy" id="289476"/>
    <lineage>
        <taxon>Eukaryota</taxon>
        <taxon>Metazoa</taxon>
        <taxon>Ecdysozoa</taxon>
        <taxon>Nematoda</taxon>
        <taxon>Chromadorea</taxon>
        <taxon>Rhabditida</taxon>
        <taxon>Tylenchina</taxon>
        <taxon>Panagrolaimomorpha</taxon>
        <taxon>Strongyloidoidea</taxon>
        <taxon>Steinernematidae</taxon>
        <taxon>Steinernema</taxon>
    </lineage>
</organism>
<dbReference type="GO" id="GO:0004623">
    <property type="term" value="F:phospholipase A2 activity"/>
    <property type="evidence" value="ECO:0007669"/>
    <property type="project" value="InterPro"/>
</dbReference>
<dbReference type="Proteomes" id="UP001175271">
    <property type="component" value="Unassembled WGS sequence"/>
</dbReference>
<feature type="transmembrane region" description="Helical" evidence="5">
    <location>
        <begin position="266"/>
        <end position="290"/>
    </location>
</feature>
<evidence type="ECO:0000256" key="5">
    <source>
        <dbReference type="SAM" id="Phobius"/>
    </source>
</evidence>
<evidence type="ECO:0000256" key="3">
    <source>
        <dbReference type="ARBA" id="ARBA00022989"/>
    </source>
</evidence>
<dbReference type="GO" id="GO:0006644">
    <property type="term" value="P:phospholipid metabolic process"/>
    <property type="evidence" value="ECO:0007669"/>
    <property type="project" value="InterPro"/>
</dbReference>
<evidence type="ECO:0000256" key="4">
    <source>
        <dbReference type="ARBA" id="ARBA00023136"/>
    </source>
</evidence>
<keyword evidence="3 5" id="KW-1133">Transmembrane helix</keyword>
<evidence type="ECO:0000313" key="7">
    <source>
        <dbReference type="EMBL" id="KAK0411533.1"/>
    </source>
</evidence>
<keyword evidence="4 5" id="KW-0472">Membrane</keyword>
<dbReference type="GO" id="GO:0050482">
    <property type="term" value="P:arachidonate secretion"/>
    <property type="evidence" value="ECO:0007669"/>
    <property type="project" value="InterPro"/>
</dbReference>
<protein>
    <recommendedName>
        <fullName evidence="6">G-protein coupled receptors family 1 profile domain-containing protein</fullName>
    </recommendedName>
</protein>
<feature type="transmembrane region" description="Helical" evidence="5">
    <location>
        <begin position="28"/>
        <end position="53"/>
    </location>
</feature>
<proteinExistence type="predicted"/>
<feature type="transmembrane region" description="Helical" evidence="5">
    <location>
        <begin position="151"/>
        <end position="169"/>
    </location>
</feature>
<keyword evidence="2 5" id="KW-0812">Transmembrane</keyword>
<evidence type="ECO:0000256" key="2">
    <source>
        <dbReference type="ARBA" id="ARBA00022692"/>
    </source>
</evidence>
<dbReference type="SUPFAM" id="SSF48619">
    <property type="entry name" value="Phospholipase A2, PLA2"/>
    <property type="match status" value="1"/>
</dbReference>
<comment type="subcellular location">
    <subcellularLocation>
        <location evidence="1">Membrane</location>
    </subcellularLocation>
</comment>
<dbReference type="InterPro" id="IPR000276">
    <property type="entry name" value="GPCR_Rhodpsn"/>
</dbReference>
<feature type="transmembrane region" description="Helical" evidence="5">
    <location>
        <begin position="65"/>
        <end position="91"/>
    </location>
</feature>
<reference evidence="7" key="1">
    <citation type="submission" date="2023-06" db="EMBL/GenBank/DDBJ databases">
        <title>Genomic analysis of the entomopathogenic nematode Steinernema hermaphroditum.</title>
        <authorList>
            <person name="Schwarz E.M."/>
            <person name="Heppert J.K."/>
            <person name="Baniya A."/>
            <person name="Schwartz H.T."/>
            <person name="Tan C.-H."/>
            <person name="Antoshechkin I."/>
            <person name="Sternberg P.W."/>
            <person name="Goodrich-Blair H."/>
            <person name="Dillman A.R."/>
        </authorList>
    </citation>
    <scope>NUCLEOTIDE SEQUENCE</scope>
    <source>
        <strain evidence="7">PS9179</strain>
        <tissue evidence="7">Whole animal</tissue>
    </source>
</reference>
<feature type="domain" description="G-protein coupled receptors family 1 profile" evidence="6">
    <location>
        <begin position="45"/>
        <end position="325"/>
    </location>
</feature>
<evidence type="ECO:0000256" key="1">
    <source>
        <dbReference type="ARBA" id="ARBA00004370"/>
    </source>
</evidence>
<dbReference type="Gene3D" id="1.20.1070.10">
    <property type="entry name" value="Rhodopsin 7-helix transmembrane proteins"/>
    <property type="match status" value="1"/>
</dbReference>
<name>A0AA39HT21_9BILA</name>
<feature type="transmembrane region" description="Helical" evidence="5">
    <location>
        <begin position="205"/>
        <end position="223"/>
    </location>
</feature>
<evidence type="ECO:0000313" key="8">
    <source>
        <dbReference type="Proteomes" id="UP001175271"/>
    </source>
</evidence>
<dbReference type="SUPFAM" id="SSF81321">
    <property type="entry name" value="Family A G protein-coupled receptor-like"/>
    <property type="match status" value="1"/>
</dbReference>
<dbReference type="InterPro" id="IPR017452">
    <property type="entry name" value="GPCR_Rhodpsn_7TM"/>
</dbReference>
<dbReference type="Pfam" id="PF00001">
    <property type="entry name" value="7tm_1"/>
    <property type="match status" value="1"/>
</dbReference>
<dbReference type="GO" id="GO:0004930">
    <property type="term" value="F:G protein-coupled receptor activity"/>
    <property type="evidence" value="ECO:0007669"/>
    <property type="project" value="InterPro"/>
</dbReference>
<feature type="transmembrane region" description="Helical" evidence="5">
    <location>
        <begin position="302"/>
        <end position="326"/>
    </location>
</feature>
<dbReference type="EMBL" id="JAUCMV010000003">
    <property type="protein sequence ID" value="KAK0411533.1"/>
    <property type="molecule type" value="Genomic_DNA"/>
</dbReference>
<gene>
    <name evidence="7" type="ORF">QR680_005698</name>
</gene>
<dbReference type="PROSITE" id="PS50262">
    <property type="entry name" value="G_PROTEIN_RECEP_F1_2"/>
    <property type="match status" value="1"/>
</dbReference>
<accession>A0AA39HT21</accession>
<dbReference type="GO" id="GO:0016020">
    <property type="term" value="C:membrane"/>
    <property type="evidence" value="ECO:0007669"/>
    <property type="project" value="UniProtKB-SubCell"/>
</dbReference>
<feature type="transmembrane region" description="Helical" evidence="5">
    <location>
        <begin position="103"/>
        <end position="130"/>
    </location>
</feature>
<keyword evidence="8" id="KW-1185">Reference proteome</keyword>
<comment type="caution">
    <text evidence="7">The sequence shown here is derived from an EMBL/GenBank/DDBJ whole genome shotgun (WGS) entry which is preliminary data.</text>
</comment>
<dbReference type="CDD" id="cd14978">
    <property type="entry name" value="7tmA_FMRFamide_R-like"/>
    <property type="match status" value="1"/>
</dbReference>
<dbReference type="InterPro" id="IPR036444">
    <property type="entry name" value="PLipase_A2_dom_sf"/>
</dbReference>
<dbReference type="PANTHER" id="PTHR46709:SF7">
    <property type="entry name" value="G-PROTEIN COUPLED RECEPTORS FAMILY 1 PROFILE DOMAIN-CONTAINING PROTEIN"/>
    <property type="match status" value="1"/>
</dbReference>
<dbReference type="PANTHER" id="PTHR46709">
    <property type="entry name" value="PROTEIN CBG23488-RELATED"/>
    <property type="match status" value="1"/>
</dbReference>
<dbReference type="AlphaFoldDB" id="A0AA39HT21"/>